<protein>
    <submittedName>
        <fullName evidence="2">Uncharacterized protein</fullName>
    </submittedName>
</protein>
<proteinExistence type="predicted"/>
<dbReference type="Proteomes" id="UP001476798">
    <property type="component" value="Unassembled WGS sequence"/>
</dbReference>
<gene>
    <name evidence="2" type="ORF">GOODEAATRI_027979</name>
</gene>
<accession>A0ABV0P8B8</accession>
<comment type="caution">
    <text evidence="2">The sequence shown here is derived from an EMBL/GenBank/DDBJ whole genome shotgun (WGS) entry which is preliminary data.</text>
</comment>
<feature type="region of interest" description="Disordered" evidence="1">
    <location>
        <begin position="35"/>
        <end position="81"/>
    </location>
</feature>
<reference evidence="2 3" key="1">
    <citation type="submission" date="2021-06" db="EMBL/GenBank/DDBJ databases">
        <authorList>
            <person name="Palmer J.M."/>
        </authorList>
    </citation>
    <scope>NUCLEOTIDE SEQUENCE [LARGE SCALE GENOMIC DNA]</scope>
    <source>
        <strain evidence="2 3">GA_2019</strain>
        <tissue evidence="2">Muscle</tissue>
    </source>
</reference>
<evidence type="ECO:0000313" key="2">
    <source>
        <dbReference type="EMBL" id="MEQ2179711.1"/>
    </source>
</evidence>
<sequence length="110" mass="11887">MSAHFSSSGLVKPPQMILIAPTNVYQLAPPMQWESQPYSPRGRARGGPFGKRAGRRGGQGGAGSSSYLVCGQTDHGARSHEHAQKELLHLCINLWHNKLPSPHNAALIPQ</sequence>
<evidence type="ECO:0000256" key="1">
    <source>
        <dbReference type="SAM" id="MobiDB-lite"/>
    </source>
</evidence>
<keyword evidence="3" id="KW-1185">Reference proteome</keyword>
<evidence type="ECO:0000313" key="3">
    <source>
        <dbReference type="Proteomes" id="UP001476798"/>
    </source>
</evidence>
<organism evidence="2 3">
    <name type="scientific">Goodea atripinnis</name>
    <dbReference type="NCBI Taxonomy" id="208336"/>
    <lineage>
        <taxon>Eukaryota</taxon>
        <taxon>Metazoa</taxon>
        <taxon>Chordata</taxon>
        <taxon>Craniata</taxon>
        <taxon>Vertebrata</taxon>
        <taxon>Euteleostomi</taxon>
        <taxon>Actinopterygii</taxon>
        <taxon>Neopterygii</taxon>
        <taxon>Teleostei</taxon>
        <taxon>Neoteleostei</taxon>
        <taxon>Acanthomorphata</taxon>
        <taxon>Ovalentaria</taxon>
        <taxon>Atherinomorphae</taxon>
        <taxon>Cyprinodontiformes</taxon>
        <taxon>Goodeidae</taxon>
        <taxon>Goodea</taxon>
    </lineage>
</organism>
<dbReference type="EMBL" id="JAHRIO010063737">
    <property type="protein sequence ID" value="MEQ2179711.1"/>
    <property type="molecule type" value="Genomic_DNA"/>
</dbReference>
<name>A0ABV0P8B8_9TELE</name>